<dbReference type="Gene3D" id="3.30.420.10">
    <property type="entry name" value="Ribonuclease H-like superfamily/Ribonuclease H"/>
    <property type="match status" value="1"/>
</dbReference>
<dbReference type="GeneID" id="134290739"/>
<evidence type="ECO:0000313" key="4">
    <source>
        <dbReference type="Proteomes" id="UP000069940"/>
    </source>
</evidence>
<evidence type="ECO:0000313" key="3">
    <source>
        <dbReference type="EnsemblMetazoa" id="AALFPA23_021399.P31615"/>
    </source>
</evidence>
<dbReference type="InterPro" id="IPR036397">
    <property type="entry name" value="RNaseH_sf"/>
</dbReference>
<dbReference type="Proteomes" id="UP000069940">
    <property type="component" value="Unassembled WGS sequence"/>
</dbReference>
<feature type="domain" description="RNase H type-1" evidence="2">
    <location>
        <begin position="291"/>
        <end position="409"/>
    </location>
</feature>
<dbReference type="PROSITE" id="PS50879">
    <property type="entry name" value="RNASE_H_1"/>
    <property type="match status" value="1"/>
</dbReference>
<dbReference type="SUPFAM" id="SSF53098">
    <property type="entry name" value="Ribonuclease H-like"/>
    <property type="match status" value="1"/>
</dbReference>
<dbReference type="PROSITE" id="PS50878">
    <property type="entry name" value="RT_POL"/>
    <property type="match status" value="1"/>
</dbReference>
<dbReference type="InterPro" id="IPR000477">
    <property type="entry name" value="RT_dom"/>
</dbReference>
<evidence type="ECO:0000259" key="2">
    <source>
        <dbReference type="PROSITE" id="PS50879"/>
    </source>
</evidence>
<evidence type="ECO:0000259" key="1">
    <source>
        <dbReference type="PROSITE" id="PS50878"/>
    </source>
</evidence>
<evidence type="ECO:0008006" key="5">
    <source>
        <dbReference type="Google" id="ProtNLM"/>
    </source>
</evidence>
<reference evidence="3" key="2">
    <citation type="submission" date="2025-05" db="UniProtKB">
        <authorList>
            <consortium name="EnsemblMetazoa"/>
        </authorList>
    </citation>
    <scope>IDENTIFICATION</scope>
    <source>
        <strain evidence="3">Foshan</strain>
    </source>
</reference>
<dbReference type="CDD" id="cd09276">
    <property type="entry name" value="Rnase_HI_RT_non_LTR"/>
    <property type="match status" value="1"/>
</dbReference>
<dbReference type="EnsemblMetazoa" id="AALFPA23_021399.R31615">
    <property type="protein sequence ID" value="AALFPA23_021399.P31615"/>
    <property type="gene ID" value="AALFPA23_021399"/>
</dbReference>
<dbReference type="InterPro" id="IPR002156">
    <property type="entry name" value="RNaseH_domain"/>
</dbReference>
<protein>
    <recommendedName>
        <fullName evidence="5">RNase H type-1 domain-containing protein</fullName>
    </recommendedName>
</protein>
<reference evidence="4" key="1">
    <citation type="journal article" date="2015" name="Proc. Natl. Acad. Sci. U.S.A.">
        <title>Genome sequence of the Asian Tiger mosquito, Aedes albopictus, reveals insights into its biology, genetics, and evolution.</title>
        <authorList>
            <person name="Chen X.G."/>
            <person name="Jiang X."/>
            <person name="Gu J."/>
            <person name="Xu M."/>
            <person name="Wu Y."/>
            <person name="Deng Y."/>
            <person name="Zhang C."/>
            <person name="Bonizzoni M."/>
            <person name="Dermauw W."/>
            <person name="Vontas J."/>
            <person name="Armbruster P."/>
            <person name="Huang X."/>
            <person name="Yang Y."/>
            <person name="Zhang H."/>
            <person name="He W."/>
            <person name="Peng H."/>
            <person name="Liu Y."/>
            <person name="Wu K."/>
            <person name="Chen J."/>
            <person name="Lirakis M."/>
            <person name="Topalis P."/>
            <person name="Van Leeuwen T."/>
            <person name="Hall A.B."/>
            <person name="Jiang X."/>
            <person name="Thorpe C."/>
            <person name="Mueller R.L."/>
            <person name="Sun C."/>
            <person name="Waterhouse R.M."/>
            <person name="Yan G."/>
            <person name="Tu Z.J."/>
            <person name="Fang X."/>
            <person name="James A.A."/>
        </authorList>
    </citation>
    <scope>NUCLEOTIDE SEQUENCE [LARGE SCALE GENOMIC DNA]</scope>
    <source>
        <strain evidence="4">Foshan</strain>
    </source>
</reference>
<name>A0ABM1ZT07_AEDAL</name>
<organism evidence="3 4">
    <name type="scientific">Aedes albopictus</name>
    <name type="common">Asian tiger mosquito</name>
    <name type="synonym">Stegomyia albopicta</name>
    <dbReference type="NCBI Taxonomy" id="7160"/>
    <lineage>
        <taxon>Eukaryota</taxon>
        <taxon>Metazoa</taxon>
        <taxon>Ecdysozoa</taxon>
        <taxon>Arthropoda</taxon>
        <taxon>Hexapoda</taxon>
        <taxon>Insecta</taxon>
        <taxon>Pterygota</taxon>
        <taxon>Neoptera</taxon>
        <taxon>Endopterygota</taxon>
        <taxon>Diptera</taxon>
        <taxon>Nematocera</taxon>
        <taxon>Culicoidea</taxon>
        <taxon>Culicidae</taxon>
        <taxon>Culicinae</taxon>
        <taxon>Aedini</taxon>
        <taxon>Aedes</taxon>
        <taxon>Stegomyia</taxon>
    </lineage>
</organism>
<dbReference type="Pfam" id="PF00075">
    <property type="entry name" value="RNase_H"/>
    <property type="match status" value="1"/>
</dbReference>
<sequence>MNSLFSRLPANIYVFVYADDILLVVIASSPGLARRKIQGAVNAVAKWTESVGFTLSAVKSVRGHVCRYKHQLGSPAISINGDRIPNKKIVRVLGVSIDRNLKFREHFNSVKASCKTRVNLIKTISKPHRSNNRDLRLRVAKALIDSRLFYGLELTCISRELLCDILESTHNGYIRTISGLLPSTPAFSACAEIGTLPFRMLLFKTLCQKAATIAAKTSGSERTFLLEECDRILRITTKANLPPVAKVHWNGPISWQNPVIHVENSIKNSFRKGSESAALQSAVRELVGSRYPYHNVRYTDGSLSSRGVGIGVFGPELDVSQSLAPECSVFSAEAAAIFTAITTPSSKPILVLTDSASVLAALGSDKPKHPWIQGIIAAIQTDTTLAWIPGHCKIAGNEAADRLAGVGHEGQRFTSTVPLDDVKKWILRAVWNHWAALWNQSRNQQLRKIKDTVSKWTDLQSLRDQKKISRLRTGHARFAYNFGHGPFRINCDICGVQNSVEHVICNCPQYNYPRETYGISTSIRNALGDDAATIGALLVFLKEAGLYHQI</sequence>
<proteinExistence type="predicted"/>
<accession>A0ABM1ZT07</accession>
<feature type="domain" description="Reverse transcriptase" evidence="1">
    <location>
        <begin position="1"/>
        <end position="97"/>
    </location>
</feature>
<dbReference type="InterPro" id="IPR012337">
    <property type="entry name" value="RNaseH-like_sf"/>
</dbReference>
<dbReference type="RefSeq" id="XP_062713916.1">
    <property type="nucleotide sequence ID" value="XM_062857932.1"/>
</dbReference>
<keyword evidence="4" id="KW-1185">Reference proteome</keyword>